<accession>A0A4R5D7Y5</accession>
<gene>
    <name evidence="2" type="ORF">E1269_19660</name>
</gene>
<name>A0A4R5D7Y5_9ACTN</name>
<evidence type="ECO:0000259" key="1">
    <source>
        <dbReference type="Pfam" id="PF07287"/>
    </source>
</evidence>
<evidence type="ECO:0000313" key="3">
    <source>
        <dbReference type="Proteomes" id="UP000294739"/>
    </source>
</evidence>
<comment type="caution">
    <text evidence="2">The sequence shown here is derived from an EMBL/GenBank/DDBJ whole genome shotgun (WGS) entry which is preliminary data.</text>
</comment>
<dbReference type="AlphaFoldDB" id="A0A4R5D7Y5"/>
<evidence type="ECO:0000313" key="2">
    <source>
        <dbReference type="EMBL" id="TDE07454.1"/>
    </source>
</evidence>
<reference evidence="2 3" key="1">
    <citation type="submission" date="2019-03" db="EMBL/GenBank/DDBJ databases">
        <title>Draft genome sequences of novel Actinobacteria.</title>
        <authorList>
            <person name="Sahin N."/>
            <person name="Ay H."/>
            <person name="Saygin H."/>
        </authorList>
    </citation>
    <scope>NUCLEOTIDE SEQUENCE [LARGE SCALE GENOMIC DNA]</scope>
    <source>
        <strain evidence="2 3">5K138</strain>
    </source>
</reference>
<dbReference type="EMBL" id="SMKZ01000030">
    <property type="protein sequence ID" value="TDE07454.1"/>
    <property type="molecule type" value="Genomic_DNA"/>
</dbReference>
<dbReference type="InParanoid" id="A0A4R5D7Y5"/>
<sequence>MMVAAAVPAAPTREGPPMTTVTAVAATGGLGSGYSEESLRAAVTAGADFVGCDAGSTDGGPYFLGSGNPKVSKAAYRRDLRPMLRAAVERGIPLLMGTSGYAGARAHVDWAAALVREVARADGLSFTMAVVNSELDAATVRRYLDRGRVHPLGESGPLQAGTIDRASRIVAQMGSEPFEAALESGAQVVVAGRASDPAIYAALPRLRGLTGGPTWHAAKVLECGAACVERRVHPDCVVAEIGESDFVVYPPNPAMRCTPQSVAAQTLYENADPFRFVEPAGVLDTSDCTYEARDERSVRVSGSRFQPKEPYDVRLEAAELVGYRSTAIGGIRDPLVLGQLHLFLDDAFASVRRKVEQSMGLVDGADYRLSWRVYGCDGVLGALEPESRAGPPHEVGLLIDIVAGDQEVARGACAIAWHTVLHHPVRGWSGLVSNVAFPHSPPHADLGPVYEFSMNHVMALDDPLEVVDIALERVGG</sequence>
<feature type="domain" description="Acyclic terpene utilisation N-terminal" evidence="1">
    <location>
        <begin position="78"/>
        <end position="422"/>
    </location>
</feature>
<organism evidence="2 3">
    <name type="scientific">Jiangella asiatica</name>
    <dbReference type="NCBI Taxonomy" id="2530372"/>
    <lineage>
        <taxon>Bacteria</taxon>
        <taxon>Bacillati</taxon>
        <taxon>Actinomycetota</taxon>
        <taxon>Actinomycetes</taxon>
        <taxon>Jiangellales</taxon>
        <taxon>Jiangellaceae</taxon>
        <taxon>Jiangella</taxon>
    </lineage>
</organism>
<dbReference type="Pfam" id="PF07287">
    <property type="entry name" value="AtuA"/>
    <property type="match status" value="1"/>
</dbReference>
<proteinExistence type="predicted"/>
<dbReference type="OrthoDB" id="3756063at2"/>
<dbReference type="Proteomes" id="UP000294739">
    <property type="component" value="Unassembled WGS sequence"/>
</dbReference>
<keyword evidence="3" id="KW-1185">Reference proteome</keyword>
<dbReference type="InterPro" id="IPR010839">
    <property type="entry name" value="AtuA_N"/>
</dbReference>
<protein>
    <submittedName>
        <fullName evidence="2">Acyclic terpene utilization AtuA family protein</fullName>
    </submittedName>
</protein>